<feature type="transmembrane region" description="Helical" evidence="4">
    <location>
        <begin position="42"/>
        <end position="63"/>
    </location>
</feature>
<keyword evidence="6" id="KW-1185">Reference proteome</keyword>
<proteinExistence type="inferred from homology"/>
<evidence type="ECO:0000256" key="2">
    <source>
        <dbReference type="ARBA" id="ARBA00035112"/>
    </source>
</evidence>
<keyword evidence="4" id="KW-0812">Transmembrane</keyword>
<feature type="region of interest" description="Disordered" evidence="3">
    <location>
        <begin position="1"/>
        <end position="21"/>
    </location>
</feature>
<dbReference type="PANTHER" id="PTHR33365">
    <property type="entry name" value="YALI0B05434P"/>
    <property type="match status" value="1"/>
</dbReference>
<dbReference type="EMBL" id="QLNT01000015">
    <property type="protein sequence ID" value="KAF3067689.1"/>
    <property type="molecule type" value="Genomic_DNA"/>
</dbReference>
<evidence type="ECO:0000256" key="1">
    <source>
        <dbReference type="ARBA" id="ARBA00004685"/>
    </source>
</evidence>
<dbReference type="Pfam" id="PF11807">
    <property type="entry name" value="UstYa"/>
    <property type="match status" value="1"/>
</dbReference>
<reference evidence="5 6" key="1">
    <citation type="submission" date="2018-06" db="EMBL/GenBank/DDBJ databases">
        <title>Genome analysis of cellulolytic fungus Trichoderma lentiforme CFAM-422.</title>
        <authorList>
            <person name="Steindorff A.S."/>
            <person name="Formighieri E.F."/>
            <person name="Midorikawa G.E.O."/>
            <person name="Tamietti M.S."/>
            <person name="Ramos E.Z."/>
            <person name="Silva A.S."/>
            <person name="Bon E.P.S."/>
            <person name="Mendes T.D."/>
            <person name="Damaso M.C.T."/>
            <person name="Favaro L.C.L."/>
        </authorList>
    </citation>
    <scope>NUCLEOTIDE SEQUENCE [LARGE SCALE GENOMIC DNA]</scope>
    <source>
        <strain evidence="5 6">CFAM-422</strain>
    </source>
</reference>
<name>A0A9P4X9N6_9HYPO</name>
<evidence type="ECO:0000256" key="4">
    <source>
        <dbReference type="SAM" id="Phobius"/>
    </source>
</evidence>
<evidence type="ECO:0000313" key="5">
    <source>
        <dbReference type="EMBL" id="KAF3067689.1"/>
    </source>
</evidence>
<comment type="similarity">
    <text evidence="2">Belongs to the ustYa family.</text>
</comment>
<dbReference type="PANTHER" id="PTHR33365:SF4">
    <property type="entry name" value="CYCLOCHLOROTINE BIOSYNTHESIS PROTEIN O"/>
    <property type="match status" value="1"/>
</dbReference>
<dbReference type="InterPro" id="IPR021765">
    <property type="entry name" value="UstYa-like"/>
</dbReference>
<accession>A0A9P4X9N6</accession>
<protein>
    <submittedName>
        <fullName evidence="5">Uncharacterized protein</fullName>
    </submittedName>
</protein>
<organism evidence="5 6">
    <name type="scientific">Trichoderma lentiforme</name>
    <dbReference type="NCBI Taxonomy" id="1567552"/>
    <lineage>
        <taxon>Eukaryota</taxon>
        <taxon>Fungi</taxon>
        <taxon>Dikarya</taxon>
        <taxon>Ascomycota</taxon>
        <taxon>Pezizomycotina</taxon>
        <taxon>Sordariomycetes</taxon>
        <taxon>Hypocreomycetidae</taxon>
        <taxon>Hypocreales</taxon>
        <taxon>Hypocreaceae</taxon>
        <taxon>Trichoderma</taxon>
    </lineage>
</organism>
<comment type="pathway">
    <text evidence="1">Mycotoxin biosynthesis.</text>
</comment>
<sequence length="299" mass="34187">MSLWEKDYAPLGRSSAEDSTKSDDGIELEMLHLPSRRWTQSLLFQALPWILTLVFMVISFAQYELRDKPCESEEHSLLRPTDFSDMIESASSEIELEIVTFTGAPVFMENGTFHVPNPGKTTYTGPPSPEIDSAWEEITAGRYFRITAEEAIEAFGSASNVYWNDKVGGYMAGYVLLTIDHLSSYTDRTRIDMFHALHCLNRLRQSFWPDYYPPSTHPNTIIHQEHCIDHIRQMLMCSGDMTLIPTEWTDYLGRNYVNSDVPHTCRNFAKLRDWVVSRHNGSTMVPESSVKHHGKGQGQ</sequence>
<gene>
    <name evidence="5" type="ORF">CFAM422_008577</name>
</gene>
<keyword evidence="4" id="KW-0472">Membrane</keyword>
<dbReference type="GO" id="GO:0043386">
    <property type="term" value="P:mycotoxin biosynthetic process"/>
    <property type="evidence" value="ECO:0007669"/>
    <property type="project" value="InterPro"/>
</dbReference>
<keyword evidence="4" id="KW-1133">Transmembrane helix</keyword>
<evidence type="ECO:0000313" key="6">
    <source>
        <dbReference type="Proteomes" id="UP000801864"/>
    </source>
</evidence>
<evidence type="ECO:0000256" key="3">
    <source>
        <dbReference type="SAM" id="MobiDB-lite"/>
    </source>
</evidence>
<dbReference type="Proteomes" id="UP000801864">
    <property type="component" value="Unassembled WGS sequence"/>
</dbReference>
<comment type="caution">
    <text evidence="5">The sequence shown here is derived from an EMBL/GenBank/DDBJ whole genome shotgun (WGS) entry which is preliminary data.</text>
</comment>
<dbReference type="AlphaFoldDB" id="A0A9P4X9N6"/>